<proteinExistence type="predicted"/>
<gene>
    <name evidence="2" type="ordered locus">Desal_1128</name>
</gene>
<feature type="signal peptide" evidence="1">
    <location>
        <begin position="1"/>
        <end position="23"/>
    </location>
</feature>
<dbReference type="RefSeq" id="WP_015851010.1">
    <property type="nucleotide sequence ID" value="NC_012881.1"/>
</dbReference>
<dbReference type="AlphaFoldDB" id="C6C128"/>
<dbReference type="KEGG" id="dsa:Desal_1128"/>
<dbReference type="EMBL" id="CP001649">
    <property type="protein sequence ID" value="ACS79191.1"/>
    <property type="molecule type" value="Genomic_DNA"/>
</dbReference>
<name>C6C128_MARSD</name>
<sequence length="148" mass="15985">MRVLKIVVMTCIVSMMLCSAAIAGSGKAIVPFWLAVQDQYGGNEVTTINISNISKSDLIVKVTVYNKDSSIKTDYVTLDNFMNSNTEIGAGKSAIVRIEAMGQGYSHEYGYAVIEWENKNLEDDIVGLIAQGGVNSSQAIIINNGLPF</sequence>
<reference evidence="2 3" key="1">
    <citation type="submission" date="2009-06" db="EMBL/GenBank/DDBJ databases">
        <title>Complete sequence of Desulfovibrio salexigens DSM 2638.</title>
        <authorList>
            <consortium name="US DOE Joint Genome Institute"/>
            <person name="Lucas S."/>
            <person name="Copeland A."/>
            <person name="Lapidus A."/>
            <person name="Glavina del Rio T."/>
            <person name="Tice H."/>
            <person name="Bruce D."/>
            <person name="Goodwin L."/>
            <person name="Pitluck S."/>
            <person name="Munk A.C."/>
            <person name="Brettin T."/>
            <person name="Detter J.C."/>
            <person name="Han C."/>
            <person name="Tapia R."/>
            <person name="Larimer F."/>
            <person name="Land M."/>
            <person name="Hauser L."/>
            <person name="Kyrpides N."/>
            <person name="Anderson I."/>
            <person name="Wall J.D."/>
            <person name="Arkin A.P."/>
            <person name="Dehal P."/>
            <person name="Chivian D."/>
            <person name="Giles B."/>
            <person name="Hazen T.C."/>
        </authorList>
    </citation>
    <scope>NUCLEOTIDE SEQUENCE [LARGE SCALE GENOMIC DNA]</scope>
    <source>
        <strain evidence="3">ATCC 14822 / DSM 2638 / NCIMB 8403 / VKM B-1763</strain>
    </source>
</reference>
<dbReference type="HOGENOM" id="CLU_133693_0_0_7"/>
<dbReference type="Proteomes" id="UP000002601">
    <property type="component" value="Chromosome"/>
</dbReference>
<keyword evidence="3" id="KW-1185">Reference proteome</keyword>
<organism evidence="2 3">
    <name type="scientific">Maridesulfovibrio salexigens (strain ATCC 14822 / DSM 2638 / NCIMB 8403 / VKM B-1763)</name>
    <name type="common">Desulfovibrio salexigens</name>
    <dbReference type="NCBI Taxonomy" id="526222"/>
    <lineage>
        <taxon>Bacteria</taxon>
        <taxon>Pseudomonadati</taxon>
        <taxon>Thermodesulfobacteriota</taxon>
        <taxon>Desulfovibrionia</taxon>
        <taxon>Desulfovibrionales</taxon>
        <taxon>Desulfovibrionaceae</taxon>
        <taxon>Maridesulfovibrio</taxon>
    </lineage>
</organism>
<protein>
    <submittedName>
        <fullName evidence="2">Uncharacterized protein</fullName>
    </submittedName>
</protein>
<evidence type="ECO:0000313" key="2">
    <source>
        <dbReference type="EMBL" id="ACS79191.1"/>
    </source>
</evidence>
<evidence type="ECO:0000256" key="1">
    <source>
        <dbReference type="SAM" id="SignalP"/>
    </source>
</evidence>
<dbReference type="STRING" id="526222.Desal_1128"/>
<evidence type="ECO:0000313" key="3">
    <source>
        <dbReference type="Proteomes" id="UP000002601"/>
    </source>
</evidence>
<keyword evidence="1" id="KW-0732">Signal</keyword>
<feature type="chain" id="PRO_5002962995" evidence="1">
    <location>
        <begin position="24"/>
        <end position="148"/>
    </location>
</feature>
<dbReference type="OrthoDB" id="9553750at2"/>
<accession>C6C128</accession>